<dbReference type="Proteomes" id="UP000006727">
    <property type="component" value="Chromosome 7"/>
</dbReference>
<accession>A0A2K1KCQ2</accession>
<protein>
    <submittedName>
        <fullName evidence="1 2">Uncharacterized protein</fullName>
    </submittedName>
</protein>
<evidence type="ECO:0000313" key="1">
    <source>
        <dbReference type="EMBL" id="PNR51560.1"/>
    </source>
</evidence>
<evidence type="ECO:0000313" key="2">
    <source>
        <dbReference type="EnsemblPlants" id="PAC:32923062.CDS.1"/>
    </source>
</evidence>
<evidence type="ECO:0000313" key="3">
    <source>
        <dbReference type="Proteomes" id="UP000006727"/>
    </source>
</evidence>
<reference evidence="1 3" key="1">
    <citation type="journal article" date="2008" name="Science">
        <title>The Physcomitrella genome reveals evolutionary insights into the conquest of land by plants.</title>
        <authorList>
            <person name="Rensing S."/>
            <person name="Lang D."/>
            <person name="Zimmer A."/>
            <person name="Terry A."/>
            <person name="Salamov A."/>
            <person name="Shapiro H."/>
            <person name="Nishiyama T."/>
            <person name="Perroud P.-F."/>
            <person name="Lindquist E."/>
            <person name="Kamisugi Y."/>
            <person name="Tanahashi T."/>
            <person name="Sakakibara K."/>
            <person name="Fujita T."/>
            <person name="Oishi K."/>
            <person name="Shin-I T."/>
            <person name="Kuroki Y."/>
            <person name="Toyoda A."/>
            <person name="Suzuki Y."/>
            <person name="Hashimoto A."/>
            <person name="Yamaguchi K."/>
            <person name="Sugano A."/>
            <person name="Kohara Y."/>
            <person name="Fujiyama A."/>
            <person name="Anterola A."/>
            <person name="Aoki S."/>
            <person name="Ashton N."/>
            <person name="Barbazuk W.B."/>
            <person name="Barker E."/>
            <person name="Bennetzen J."/>
            <person name="Bezanilla M."/>
            <person name="Blankenship R."/>
            <person name="Cho S.H."/>
            <person name="Dutcher S."/>
            <person name="Estelle M."/>
            <person name="Fawcett J.A."/>
            <person name="Gundlach H."/>
            <person name="Hanada K."/>
            <person name="Heyl A."/>
            <person name="Hicks K.A."/>
            <person name="Hugh J."/>
            <person name="Lohr M."/>
            <person name="Mayer K."/>
            <person name="Melkozernov A."/>
            <person name="Murata T."/>
            <person name="Nelson D."/>
            <person name="Pils B."/>
            <person name="Prigge M."/>
            <person name="Reiss B."/>
            <person name="Renner T."/>
            <person name="Rombauts S."/>
            <person name="Rushton P."/>
            <person name="Sanderfoot A."/>
            <person name="Schween G."/>
            <person name="Shiu S.-H."/>
            <person name="Stueber K."/>
            <person name="Theodoulou F.L."/>
            <person name="Tu H."/>
            <person name="Van de Peer Y."/>
            <person name="Verrier P.J."/>
            <person name="Waters E."/>
            <person name="Wood A."/>
            <person name="Yang L."/>
            <person name="Cove D."/>
            <person name="Cuming A."/>
            <person name="Hasebe M."/>
            <person name="Lucas S."/>
            <person name="Mishler D.B."/>
            <person name="Reski R."/>
            <person name="Grigoriev I."/>
            <person name="Quatrano R.S."/>
            <person name="Boore J.L."/>
        </authorList>
    </citation>
    <scope>NUCLEOTIDE SEQUENCE [LARGE SCALE GENOMIC DNA]</scope>
    <source>
        <strain evidence="2 3">cv. Gransden 2004</strain>
    </source>
</reference>
<dbReference type="EMBL" id="ABEU02000007">
    <property type="protein sequence ID" value="PNR51560.1"/>
    <property type="molecule type" value="Genomic_DNA"/>
</dbReference>
<dbReference type="EnsemblPlants" id="Pp3c7_23321V3.1">
    <property type="protein sequence ID" value="PAC:32923062.CDS.1"/>
    <property type="gene ID" value="Pp3c7_23321"/>
</dbReference>
<gene>
    <name evidence="1" type="ORF">PHYPA_010747</name>
</gene>
<name>A0A2K1KCQ2_PHYPA</name>
<dbReference type="InParanoid" id="A0A2K1KCQ2"/>
<sequence length="92" mass="9828">MVKDPVHQLLRINSLSHVCPSSALFDASASIFILLNYISCEGEVLVEKPGFEAAAVPRIDFAARNTGMETSMWSWPPSSHLAVVVDVASAAG</sequence>
<dbReference type="AlphaFoldDB" id="A0A2K1KCQ2"/>
<reference evidence="2" key="3">
    <citation type="submission" date="2020-12" db="UniProtKB">
        <authorList>
            <consortium name="EnsemblPlants"/>
        </authorList>
    </citation>
    <scope>IDENTIFICATION</scope>
</reference>
<dbReference type="Gramene" id="Pp3c7_23321V3.1">
    <property type="protein sequence ID" value="PAC:32923062.CDS.1"/>
    <property type="gene ID" value="Pp3c7_23321"/>
</dbReference>
<reference evidence="1 3" key="2">
    <citation type="journal article" date="2018" name="Plant J.">
        <title>The Physcomitrella patens chromosome-scale assembly reveals moss genome structure and evolution.</title>
        <authorList>
            <person name="Lang D."/>
            <person name="Ullrich K.K."/>
            <person name="Murat F."/>
            <person name="Fuchs J."/>
            <person name="Jenkins J."/>
            <person name="Haas F.B."/>
            <person name="Piednoel M."/>
            <person name="Gundlach H."/>
            <person name="Van Bel M."/>
            <person name="Meyberg R."/>
            <person name="Vives C."/>
            <person name="Morata J."/>
            <person name="Symeonidi A."/>
            <person name="Hiss M."/>
            <person name="Muchero W."/>
            <person name="Kamisugi Y."/>
            <person name="Saleh O."/>
            <person name="Blanc G."/>
            <person name="Decker E.L."/>
            <person name="van Gessel N."/>
            <person name="Grimwood J."/>
            <person name="Hayes R.D."/>
            <person name="Graham S.W."/>
            <person name="Gunter L.E."/>
            <person name="McDaniel S.F."/>
            <person name="Hoernstein S.N.W."/>
            <person name="Larsson A."/>
            <person name="Li F.W."/>
            <person name="Perroud P.F."/>
            <person name="Phillips J."/>
            <person name="Ranjan P."/>
            <person name="Rokshar D.S."/>
            <person name="Rothfels C.J."/>
            <person name="Schneider L."/>
            <person name="Shu S."/>
            <person name="Stevenson D.W."/>
            <person name="Thummler F."/>
            <person name="Tillich M."/>
            <person name="Villarreal Aguilar J.C."/>
            <person name="Widiez T."/>
            <person name="Wong G.K."/>
            <person name="Wymore A."/>
            <person name="Zhang Y."/>
            <person name="Zimmer A.D."/>
            <person name="Quatrano R.S."/>
            <person name="Mayer K.F.X."/>
            <person name="Goodstein D."/>
            <person name="Casacuberta J.M."/>
            <person name="Vandepoele K."/>
            <person name="Reski R."/>
            <person name="Cuming A.C."/>
            <person name="Tuskan G.A."/>
            <person name="Maumus F."/>
            <person name="Salse J."/>
            <person name="Schmutz J."/>
            <person name="Rensing S.A."/>
        </authorList>
    </citation>
    <scope>NUCLEOTIDE SEQUENCE [LARGE SCALE GENOMIC DNA]</scope>
    <source>
        <strain evidence="2 3">cv. Gransden 2004</strain>
    </source>
</reference>
<organism evidence="1">
    <name type="scientific">Physcomitrium patens</name>
    <name type="common">Spreading-leaved earth moss</name>
    <name type="synonym">Physcomitrella patens</name>
    <dbReference type="NCBI Taxonomy" id="3218"/>
    <lineage>
        <taxon>Eukaryota</taxon>
        <taxon>Viridiplantae</taxon>
        <taxon>Streptophyta</taxon>
        <taxon>Embryophyta</taxon>
        <taxon>Bryophyta</taxon>
        <taxon>Bryophytina</taxon>
        <taxon>Bryopsida</taxon>
        <taxon>Funariidae</taxon>
        <taxon>Funariales</taxon>
        <taxon>Funariaceae</taxon>
        <taxon>Physcomitrium</taxon>
    </lineage>
</organism>
<keyword evidence="3" id="KW-1185">Reference proteome</keyword>
<proteinExistence type="predicted"/>